<name>A0ABN3JFE9_9ACTN</name>
<dbReference type="EMBL" id="BAAARW010000019">
    <property type="protein sequence ID" value="GAA2428858.1"/>
    <property type="molecule type" value="Genomic_DNA"/>
</dbReference>
<gene>
    <name evidence="2" type="ORF">GCM10010191_47540</name>
</gene>
<comment type="caution">
    <text evidence="2">The sequence shown here is derived from an EMBL/GenBank/DDBJ whole genome shotgun (WGS) entry which is preliminary data.</text>
</comment>
<keyword evidence="3" id="KW-1185">Reference proteome</keyword>
<feature type="region of interest" description="Disordered" evidence="1">
    <location>
        <begin position="53"/>
        <end position="106"/>
    </location>
</feature>
<proteinExistence type="predicted"/>
<evidence type="ECO:0000313" key="3">
    <source>
        <dbReference type="Proteomes" id="UP001501231"/>
    </source>
</evidence>
<accession>A0ABN3JFE9</accession>
<reference evidence="2 3" key="1">
    <citation type="journal article" date="2019" name="Int. J. Syst. Evol. Microbiol.">
        <title>The Global Catalogue of Microorganisms (GCM) 10K type strain sequencing project: providing services to taxonomists for standard genome sequencing and annotation.</title>
        <authorList>
            <consortium name="The Broad Institute Genomics Platform"/>
            <consortium name="The Broad Institute Genome Sequencing Center for Infectious Disease"/>
            <person name="Wu L."/>
            <person name="Ma J."/>
        </authorList>
    </citation>
    <scope>NUCLEOTIDE SEQUENCE [LARGE SCALE GENOMIC DNA]</scope>
    <source>
        <strain evidence="2 3">JCM 3325</strain>
    </source>
</reference>
<organism evidence="2 3">
    <name type="scientific">Actinomadura vinacea</name>
    <dbReference type="NCBI Taxonomy" id="115336"/>
    <lineage>
        <taxon>Bacteria</taxon>
        <taxon>Bacillati</taxon>
        <taxon>Actinomycetota</taxon>
        <taxon>Actinomycetes</taxon>
        <taxon>Streptosporangiales</taxon>
        <taxon>Thermomonosporaceae</taxon>
        <taxon>Actinomadura</taxon>
    </lineage>
</organism>
<protein>
    <submittedName>
        <fullName evidence="2">Uncharacterized protein</fullName>
    </submittedName>
</protein>
<dbReference type="Proteomes" id="UP001501231">
    <property type="component" value="Unassembled WGS sequence"/>
</dbReference>
<evidence type="ECO:0000256" key="1">
    <source>
        <dbReference type="SAM" id="MobiDB-lite"/>
    </source>
</evidence>
<evidence type="ECO:0000313" key="2">
    <source>
        <dbReference type="EMBL" id="GAA2428858.1"/>
    </source>
</evidence>
<sequence length="131" mass="13941">MHQIERPALGYVGDGVPRNQLGTVPGVVQVRGGLPGDLLVDLDRYDVLLTDPLAQQARGPPRARSDVQDPLPAERCSSSRKGNTMFGADNDEVGLRGPSSDAPSSNWVRIAVPGSYTACHQRAGSLRALIL</sequence>